<dbReference type="AlphaFoldDB" id="A0A0N4VVI5"/>
<organism evidence="3">
    <name type="scientific">Haemonchus placei</name>
    <name type="common">Barber's pole worm</name>
    <dbReference type="NCBI Taxonomy" id="6290"/>
    <lineage>
        <taxon>Eukaryota</taxon>
        <taxon>Metazoa</taxon>
        <taxon>Ecdysozoa</taxon>
        <taxon>Nematoda</taxon>
        <taxon>Chromadorea</taxon>
        <taxon>Rhabditida</taxon>
        <taxon>Rhabditina</taxon>
        <taxon>Rhabditomorpha</taxon>
        <taxon>Strongyloidea</taxon>
        <taxon>Trichostrongylidae</taxon>
        <taxon>Haemonchus</taxon>
    </lineage>
</organism>
<protein>
    <submittedName>
        <fullName evidence="1 3">Uncharacterized protein</fullName>
    </submittedName>
</protein>
<dbReference type="WBParaSite" id="HPLM_0000130501-mRNA-1">
    <property type="protein sequence ID" value="HPLM_0000130501-mRNA-1"/>
    <property type="gene ID" value="HPLM_0000130501"/>
</dbReference>
<reference evidence="1 2" key="2">
    <citation type="submission" date="2018-11" db="EMBL/GenBank/DDBJ databases">
        <authorList>
            <consortium name="Pathogen Informatics"/>
        </authorList>
    </citation>
    <scope>NUCLEOTIDE SEQUENCE [LARGE SCALE GENOMIC DNA]</scope>
    <source>
        <strain evidence="1 2">MHpl1</strain>
    </source>
</reference>
<dbReference type="EMBL" id="UZAF01001647">
    <property type="protein sequence ID" value="VDO08866.1"/>
    <property type="molecule type" value="Genomic_DNA"/>
</dbReference>
<sequence length="64" mass="7009">MSVIRTNFNLKMEAGTFTLWSAEPVASNDPSSLNFIHSIGAVCIVFQVRARVGVSSEMAYSRIT</sequence>
<dbReference type="Proteomes" id="UP000268014">
    <property type="component" value="Unassembled WGS sequence"/>
</dbReference>
<gene>
    <name evidence="1" type="ORF">HPLM_LOCUS1301</name>
</gene>
<evidence type="ECO:0000313" key="3">
    <source>
        <dbReference type="WBParaSite" id="HPLM_0000130501-mRNA-1"/>
    </source>
</evidence>
<proteinExistence type="predicted"/>
<keyword evidence="2" id="KW-1185">Reference proteome</keyword>
<name>A0A0N4VVI5_HAEPC</name>
<evidence type="ECO:0000313" key="1">
    <source>
        <dbReference type="EMBL" id="VDO08866.1"/>
    </source>
</evidence>
<evidence type="ECO:0000313" key="2">
    <source>
        <dbReference type="Proteomes" id="UP000268014"/>
    </source>
</evidence>
<accession>A0A0N4VVI5</accession>
<reference evidence="3" key="1">
    <citation type="submission" date="2017-02" db="UniProtKB">
        <authorList>
            <consortium name="WormBaseParasite"/>
        </authorList>
    </citation>
    <scope>IDENTIFICATION</scope>
</reference>